<accession>A0ABQ7E843</accession>
<dbReference type="EMBL" id="QGKV02000299">
    <property type="protein sequence ID" value="KAF3592755.1"/>
    <property type="molecule type" value="Genomic_DNA"/>
</dbReference>
<sequence>MKRNKQVKALLYMEKRLEMWSGKTSSPASVTRLHENLTLQDSGLGNQNTIGFPYSETVSRRLADLKEDRDPKELIKHGSVTKEERRPEL</sequence>
<proteinExistence type="predicted"/>
<dbReference type="Proteomes" id="UP000266723">
    <property type="component" value="Unassembled WGS sequence"/>
</dbReference>
<organism evidence="2 3">
    <name type="scientific">Brassica cretica</name>
    <name type="common">Mustard</name>
    <dbReference type="NCBI Taxonomy" id="69181"/>
    <lineage>
        <taxon>Eukaryota</taxon>
        <taxon>Viridiplantae</taxon>
        <taxon>Streptophyta</taxon>
        <taxon>Embryophyta</taxon>
        <taxon>Tracheophyta</taxon>
        <taxon>Spermatophyta</taxon>
        <taxon>Magnoliopsida</taxon>
        <taxon>eudicotyledons</taxon>
        <taxon>Gunneridae</taxon>
        <taxon>Pentapetalae</taxon>
        <taxon>rosids</taxon>
        <taxon>malvids</taxon>
        <taxon>Brassicales</taxon>
        <taxon>Brassicaceae</taxon>
        <taxon>Brassiceae</taxon>
        <taxon>Brassica</taxon>
    </lineage>
</organism>
<evidence type="ECO:0000313" key="3">
    <source>
        <dbReference type="Proteomes" id="UP000266723"/>
    </source>
</evidence>
<protein>
    <submittedName>
        <fullName evidence="2">Uncharacterized protein</fullName>
    </submittedName>
</protein>
<reference evidence="2 3" key="1">
    <citation type="journal article" date="2020" name="BMC Genomics">
        <title>Intraspecific diversification of the crop wild relative Brassica cretica Lam. using demographic model selection.</title>
        <authorList>
            <person name="Kioukis A."/>
            <person name="Michalopoulou V.A."/>
            <person name="Briers L."/>
            <person name="Pirintsos S."/>
            <person name="Studholme D.J."/>
            <person name="Pavlidis P."/>
            <person name="Sarris P.F."/>
        </authorList>
    </citation>
    <scope>NUCLEOTIDE SEQUENCE [LARGE SCALE GENOMIC DNA]</scope>
    <source>
        <strain evidence="3">cv. PFS-1207/04</strain>
    </source>
</reference>
<evidence type="ECO:0000256" key="1">
    <source>
        <dbReference type="SAM" id="MobiDB-lite"/>
    </source>
</evidence>
<gene>
    <name evidence="2" type="ORF">DY000_02023253</name>
</gene>
<name>A0ABQ7E843_BRACR</name>
<keyword evidence="3" id="KW-1185">Reference proteome</keyword>
<comment type="caution">
    <text evidence="2">The sequence shown here is derived from an EMBL/GenBank/DDBJ whole genome shotgun (WGS) entry which is preliminary data.</text>
</comment>
<feature type="region of interest" description="Disordered" evidence="1">
    <location>
        <begin position="64"/>
        <end position="89"/>
    </location>
</feature>
<evidence type="ECO:0000313" key="2">
    <source>
        <dbReference type="EMBL" id="KAF3592755.1"/>
    </source>
</evidence>